<dbReference type="AlphaFoldDB" id="K6Z6J5"/>
<proteinExistence type="predicted"/>
<comment type="caution">
    <text evidence="1">The sequence shown here is derived from an EMBL/GenBank/DDBJ whole genome shotgun (WGS) entry which is preliminary data.</text>
</comment>
<sequence>MSVGAKSTFRLFTAPIWRSKIVQKIHRLNQIEPRMMSLTDKD</sequence>
<dbReference type="EMBL" id="BAEP01000074">
    <property type="protein sequence ID" value="GAC26012.1"/>
    <property type="molecule type" value="Genomic_DNA"/>
</dbReference>
<evidence type="ECO:0000313" key="1">
    <source>
        <dbReference type="EMBL" id="GAC26012.1"/>
    </source>
</evidence>
<evidence type="ECO:0000313" key="2">
    <source>
        <dbReference type="Proteomes" id="UP000006263"/>
    </source>
</evidence>
<reference evidence="1 2" key="1">
    <citation type="journal article" date="2017" name="Antonie Van Leeuwenhoek">
        <title>Rhizobium rhizosphaerae sp. nov., a novel species isolated from rice rhizosphere.</title>
        <authorList>
            <person name="Zhao J.J."/>
            <person name="Zhang J."/>
            <person name="Zhang R.J."/>
            <person name="Zhang C.W."/>
            <person name="Yin H.Q."/>
            <person name="Zhang X.X."/>
        </authorList>
    </citation>
    <scope>NUCLEOTIDE SEQUENCE [LARGE SCALE GENOMIC DNA]</scope>
    <source>
        <strain evidence="1 2">KMM 241</strain>
    </source>
</reference>
<organism evidence="1 2">
    <name type="scientific">Paraglaciecola mesophila KMM 241</name>
    <dbReference type="NCBI Taxonomy" id="1128912"/>
    <lineage>
        <taxon>Bacteria</taxon>
        <taxon>Pseudomonadati</taxon>
        <taxon>Pseudomonadota</taxon>
        <taxon>Gammaproteobacteria</taxon>
        <taxon>Alteromonadales</taxon>
        <taxon>Alteromonadaceae</taxon>
        <taxon>Paraglaciecola</taxon>
    </lineage>
</organism>
<name>K6Z6J5_9ALTE</name>
<protein>
    <submittedName>
        <fullName evidence="1">Uncharacterized protein</fullName>
    </submittedName>
</protein>
<gene>
    <name evidence="1" type="ORF">GMES_3735</name>
</gene>
<dbReference type="Proteomes" id="UP000006263">
    <property type="component" value="Unassembled WGS sequence"/>
</dbReference>
<accession>K6Z6J5</accession>